<keyword evidence="5 10" id="KW-0315">Glutamine amidotransferase</keyword>
<dbReference type="OrthoDB" id="9807137at2"/>
<dbReference type="GO" id="GO:0000105">
    <property type="term" value="P:L-histidine biosynthetic process"/>
    <property type="evidence" value="ECO:0007669"/>
    <property type="project" value="UniProtKB-UniRule"/>
</dbReference>
<dbReference type="eggNOG" id="COG0118">
    <property type="taxonomic scope" value="Bacteria"/>
</dbReference>
<dbReference type="PANTHER" id="PTHR42701">
    <property type="entry name" value="IMIDAZOLE GLYCEROL PHOSPHATE SYNTHASE SUBUNIT HISH"/>
    <property type="match status" value="1"/>
</dbReference>
<dbReference type="HAMAP" id="MF_00278">
    <property type="entry name" value="HisH"/>
    <property type="match status" value="1"/>
</dbReference>
<comment type="subcellular location">
    <subcellularLocation>
        <location evidence="10">Cytoplasm</location>
    </subcellularLocation>
</comment>
<name>Q1IKB3_KORVE</name>
<gene>
    <name evidence="10" type="primary">hisH</name>
    <name evidence="13" type="ordered locus">Acid345_3686</name>
</gene>
<proteinExistence type="inferred from homology"/>
<comment type="catalytic activity">
    <reaction evidence="9 10">
        <text>L-glutamine + H2O = L-glutamate + NH4(+)</text>
        <dbReference type="Rhea" id="RHEA:15889"/>
        <dbReference type="ChEBI" id="CHEBI:15377"/>
        <dbReference type="ChEBI" id="CHEBI:28938"/>
        <dbReference type="ChEBI" id="CHEBI:29985"/>
        <dbReference type="ChEBI" id="CHEBI:58359"/>
        <dbReference type="EC" id="3.5.1.2"/>
    </reaction>
</comment>
<dbReference type="EMBL" id="CP000360">
    <property type="protein sequence ID" value="ABF42687.1"/>
    <property type="molecule type" value="Genomic_DNA"/>
</dbReference>
<dbReference type="GO" id="GO:0000107">
    <property type="term" value="F:imidazoleglycerol-phosphate synthase activity"/>
    <property type="evidence" value="ECO:0007669"/>
    <property type="project" value="UniProtKB-UniRule"/>
</dbReference>
<dbReference type="Pfam" id="PF00117">
    <property type="entry name" value="GATase"/>
    <property type="match status" value="1"/>
</dbReference>
<dbReference type="InterPro" id="IPR029062">
    <property type="entry name" value="Class_I_gatase-like"/>
</dbReference>
<dbReference type="SUPFAM" id="SSF52317">
    <property type="entry name" value="Class I glutamine amidotransferase-like"/>
    <property type="match status" value="1"/>
</dbReference>
<dbReference type="GO" id="GO:0004359">
    <property type="term" value="F:glutaminase activity"/>
    <property type="evidence" value="ECO:0007669"/>
    <property type="project" value="UniProtKB-EC"/>
</dbReference>
<evidence type="ECO:0000256" key="6">
    <source>
        <dbReference type="ARBA" id="ARBA00023102"/>
    </source>
</evidence>
<evidence type="ECO:0000256" key="5">
    <source>
        <dbReference type="ARBA" id="ARBA00022962"/>
    </source>
</evidence>
<dbReference type="Gene3D" id="3.40.50.880">
    <property type="match status" value="1"/>
</dbReference>
<sequence length="198" mass="20969">MIAIVDYGAGNLTSVAKALRHLGALVEITADPIAVAAADAVVLPGVGHFASTQTIGQQGLTPAIRDAIASDKPFLGICVGLQWVFAGSAEAPETAGLGCFDATCERFPAGARVPHVGWNQLEITRPSRLLEGVRNDAHVYYTHSYFAPVVPETVATTEYGCDFTAVVERGNTFAVQFHPEKSGENGLTILRNFVRLAC</sequence>
<accession>Q1IKB3</accession>
<feature type="active site" evidence="10 11">
    <location>
        <position position="178"/>
    </location>
</feature>
<evidence type="ECO:0000256" key="1">
    <source>
        <dbReference type="ARBA" id="ARBA00005091"/>
    </source>
</evidence>
<comment type="catalytic activity">
    <reaction evidence="8 10">
        <text>5-[(5-phospho-1-deoxy-D-ribulos-1-ylimino)methylamino]-1-(5-phospho-beta-D-ribosyl)imidazole-4-carboxamide + L-glutamine = D-erythro-1-(imidazol-4-yl)glycerol 3-phosphate + 5-amino-1-(5-phospho-beta-D-ribosyl)imidazole-4-carboxamide + L-glutamate + H(+)</text>
        <dbReference type="Rhea" id="RHEA:24793"/>
        <dbReference type="ChEBI" id="CHEBI:15378"/>
        <dbReference type="ChEBI" id="CHEBI:29985"/>
        <dbReference type="ChEBI" id="CHEBI:58278"/>
        <dbReference type="ChEBI" id="CHEBI:58359"/>
        <dbReference type="ChEBI" id="CHEBI:58475"/>
        <dbReference type="ChEBI" id="CHEBI:58525"/>
        <dbReference type="EC" id="4.3.2.10"/>
    </reaction>
</comment>
<evidence type="ECO:0000256" key="7">
    <source>
        <dbReference type="ARBA" id="ARBA00023239"/>
    </source>
</evidence>
<evidence type="ECO:0000259" key="12">
    <source>
        <dbReference type="Pfam" id="PF00117"/>
    </source>
</evidence>
<dbReference type="EC" id="4.3.2.10" evidence="10"/>
<dbReference type="PANTHER" id="PTHR42701:SF1">
    <property type="entry name" value="IMIDAZOLE GLYCEROL PHOSPHATE SYNTHASE SUBUNIT HISH"/>
    <property type="match status" value="1"/>
</dbReference>
<keyword evidence="10" id="KW-0963">Cytoplasm</keyword>
<protein>
    <recommendedName>
        <fullName evidence="10">Imidazole glycerol phosphate synthase subunit HisH</fullName>
        <ecNumber evidence="10">4.3.2.10</ecNumber>
    </recommendedName>
    <alternativeName>
        <fullName evidence="10">IGP synthase glutaminase subunit</fullName>
        <ecNumber evidence="10">3.5.1.2</ecNumber>
    </alternativeName>
    <alternativeName>
        <fullName evidence="10">IGP synthase subunit HisH</fullName>
    </alternativeName>
    <alternativeName>
        <fullName evidence="10">ImGP synthase subunit HisH</fullName>
        <shortName evidence="10">IGPS subunit HisH</shortName>
    </alternativeName>
</protein>
<evidence type="ECO:0000313" key="13">
    <source>
        <dbReference type="EMBL" id="ABF42687.1"/>
    </source>
</evidence>
<dbReference type="PROSITE" id="PS51273">
    <property type="entry name" value="GATASE_TYPE_1"/>
    <property type="match status" value="1"/>
</dbReference>
<dbReference type="GO" id="GO:0016829">
    <property type="term" value="F:lyase activity"/>
    <property type="evidence" value="ECO:0007669"/>
    <property type="project" value="UniProtKB-KW"/>
</dbReference>
<evidence type="ECO:0000256" key="4">
    <source>
        <dbReference type="ARBA" id="ARBA00022801"/>
    </source>
</evidence>
<dbReference type="InterPro" id="IPR017926">
    <property type="entry name" value="GATASE"/>
</dbReference>
<evidence type="ECO:0000256" key="9">
    <source>
        <dbReference type="ARBA" id="ARBA00049534"/>
    </source>
</evidence>
<evidence type="ECO:0000256" key="10">
    <source>
        <dbReference type="HAMAP-Rule" id="MF_00278"/>
    </source>
</evidence>
<dbReference type="PIRSF" id="PIRSF000495">
    <property type="entry name" value="Amidotransf_hisH"/>
    <property type="match status" value="1"/>
</dbReference>
<evidence type="ECO:0000313" key="14">
    <source>
        <dbReference type="Proteomes" id="UP000002432"/>
    </source>
</evidence>
<dbReference type="UniPathway" id="UPA00031">
    <property type="reaction ID" value="UER00010"/>
</dbReference>
<feature type="domain" description="Glutamine amidotransferase" evidence="12">
    <location>
        <begin position="4"/>
        <end position="194"/>
    </location>
</feature>
<evidence type="ECO:0000256" key="11">
    <source>
        <dbReference type="PIRSR" id="PIRSR000495-1"/>
    </source>
</evidence>
<evidence type="ECO:0000256" key="2">
    <source>
        <dbReference type="ARBA" id="ARBA00011152"/>
    </source>
</evidence>
<dbReference type="EC" id="3.5.1.2" evidence="10"/>
<dbReference type="NCBIfam" id="TIGR01855">
    <property type="entry name" value="IMP_synth_hisH"/>
    <property type="match status" value="1"/>
</dbReference>
<keyword evidence="13" id="KW-0328">Glycosyltransferase</keyword>
<dbReference type="GO" id="GO:0005737">
    <property type="term" value="C:cytoplasm"/>
    <property type="evidence" value="ECO:0007669"/>
    <property type="project" value="UniProtKB-SubCell"/>
</dbReference>
<feature type="active site" evidence="10 11">
    <location>
        <position position="180"/>
    </location>
</feature>
<dbReference type="InterPro" id="IPR010139">
    <property type="entry name" value="Imidazole-glycPsynth_HisH"/>
</dbReference>
<evidence type="ECO:0000256" key="3">
    <source>
        <dbReference type="ARBA" id="ARBA00022605"/>
    </source>
</evidence>
<dbReference type="HOGENOM" id="CLU_071837_2_2_0"/>
<comment type="function">
    <text evidence="10">IGPS catalyzes the conversion of PRFAR and glutamine to IGP, AICAR and glutamate. The HisH subunit catalyzes the hydrolysis of glutamine to glutamate and ammonia as part of the synthesis of IGP and AICAR. The resulting ammonia molecule is channeled to the active site of HisF.</text>
</comment>
<evidence type="ECO:0000256" key="8">
    <source>
        <dbReference type="ARBA" id="ARBA00047838"/>
    </source>
</evidence>
<comment type="subunit">
    <text evidence="2 10">Heterodimer of HisH and HisF.</text>
</comment>
<keyword evidence="14" id="KW-1185">Reference proteome</keyword>
<comment type="pathway">
    <text evidence="1 10">Amino-acid biosynthesis; L-histidine biosynthesis; L-histidine from 5-phospho-alpha-D-ribose 1-diphosphate: step 5/9.</text>
</comment>
<dbReference type="CDD" id="cd01748">
    <property type="entry name" value="GATase1_IGP_Synthase"/>
    <property type="match status" value="1"/>
</dbReference>
<keyword evidence="4 10" id="KW-0378">Hydrolase</keyword>
<feature type="active site" description="Nucleophile" evidence="10 11">
    <location>
        <position position="78"/>
    </location>
</feature>
<keyword evidence="6 10" id="KW-0368">Histidine biosynthesis</keyword>
<dbReference type="Proteomes" id="UP000002432">
    <property type="component" value="Chromosome"/>
</dbReference>
<dbReference type="KEGG" id="aba:Acid345_3686"/>
<keyword evidence="7 10" id="KW-0456">Lyase</keyword>
<keyword evidence="3 10" id="KW-0028">Amino-acid biosynthesis</keyword>
<keyword evidence="13" id="KW-0808">Transferase</keyword>
<dbReference type="RefSeq" id="WP_011524486.1">
    <property type="nucleotide sequence ID" value="NC_008009.1"/>
</dbReference>
<dbReference type="AlphaFoldDB" id="Q1IKB3"/>
<organism evidence="13 14">
    <name type="scientific">Koribacter versatilis (strain Ellin345)</name>
    <dbReference type="NCBI Taxonomy" id="204669"/>
    <lineage>
        <taxon>Bacteria</taxon>
        <taxon>Pseudomonadati</taxon>
        <taxon>Acidobacteriota</taxon>
        <taxon>Terriglobia</taxon>
        <taxon>Terriglobales</taxon>
        <taxon>Candidatus Korobacteraceae</taxon>
        <taxon>Candidatus Korobacter</taxon>
    </lineage>
</organism>
<reference evidence="13 14" key="1">
    <citation type="journal article" date="2009" name="Appl. Environ. Microbiol.">
        <title>Three genomes from the phylum Acidobacteria provide insight into the lifestyles of these microorganisms in soils.</title>
        <authorList>
            <person name="Ward N.L."/>
            <person name="Challacombe J.F."/>
            <person name="Janssen P.H."/>
            <person name="Henrissat B."/>
            <person name="Coutinho P.M."/>
            <person name="Wu M."/>
            <person name="Xie G."/>
            <person name="Haft D.H."/>
            <person name="Sait M."/>
            <person name="Badger J."/>
            <person name="Barabote R.D."/>
            <person name="Bradley B."/>
            <person name="Brettin T.S."/>
            <person name="Brinkac L.M."/>
            <person name="Bruce D."/>
            <person name="Creasy T."/>
            <person name="Daugherty S.C."/>
            <person name="Davidsen T.M."/>
            <person name="DeBoy R.T."/>
            <person name="Detter J.C."/>
            <person name="Dodson R.J."/>
            <person name="Durkin A.S."/>
            <person name="Ganapathy A."/>
            <person name="Gwinn-Giglio M."/>
            <person name="Han C.S."/>
            <person name="Khouri H."/>
            <person name="Kiss H."/>
            <person name="Kothari S.P."/>
            <person name="Madupu R."/>
            <person name="Nelson K.E."/>
            <person name="Nelson W.C."/>
            <person name="Paulsen I."/>
            <person name="Penn K."/>
            <person name="Ren Q."/>
            <person name="Rosovitz M.J."/>
            <person name="Selengut J.D."/>
            <person name="Shrivastava S."/>
            <person name="Sullivan S.A."/>
            <person name="Tapia R."/>
            <person name="Thompson L.S."/>
            <person name="Watkins K.L."/>
            <person name="Yang Q."/>
            <person name="Yu C."/>
            <person name="Zafar N."/>
            <person name="Zhou L."/>
            <person name="Kuske C.R."/>
        </authorList>
    </citation>
    <scope>NUCLEOTIDE SEQUENCE [LARGE SCALE GENOMIC DNA]</scope>
    <source>
        <strain evidence="13 14">Ellin345</strain>
    </source>
</reference>
<dbReference type="STRING" id="204669.Acid345_3686"/>
<dbReference type="EnsemblBacteria" id="ABF42687">
    <property type="protein sequence ID" value="ABF42687"/>
    <property type="gene ID" value="Acid345_3686"/>
</dbReference>